<sequence>MPLSATLGHPRVSSRGCVPHAEALFPTPSILSSDWMWLADRRLGRTMSEEPTDIDASLLNTSATAVFISYFDCLDKDLTFLTATEPAVVDKNKVAKHGQWTVEYIVRHETLSG</sequence>
<dbReference type="VEuPathDB" id="FungiDB:NEUTE1DRAFT_122474"/>
<protein>
    <submittedName>
        <fullName evidence="1">Uncharacterized protein</fullName>
    </submittedName>
</protein>
<dbReference type="EMBL" id="GL891304">
    <property type="protein sequence ID" value="EGO58192.1"/>
    <property type="molecule type" value="Genomic_DNA"/>
</dbReference>
<dbReference type="GeneID" id="20824305"/>
<evidence type="ECO:0000313" key="2">
    <source>
        <dbReference type="Proteomes" id="UP000008065"/>
    </source>
</evidence>
<dbReference type="AlphaFoldDB" id="F8MK59"/>
<dbReference type="KEGG" id="nte:NEUTE1DRAFT122474"/>
<reference evidence="2" key="1">
    <citation type="journal article" date="2011" name="Genetics">
        <title>Massive changes in genome architecture accompany the transition to self-fertility in the filamentous fungus Neurospora tetrasperma.</title>
        <authorList>
            <person name="Ellison C.E."/>
            <person name="Stajich J.E."/>
            <person name="Jacobson D.J."/>
            <person name="Natvig D.O."/>
            <person name="Lapidus A."/>
            <person name="Foster B."/>
            <person name="Aerts A."/>
            <person name="Riley R."/>
            <person name="Lindquist E.A."/>
            <person name="Grigoriev I.V."/>
            <person name="Taylor J.W."/>
        </authorList>
    </citation>
    <scope>NUCLEOTIDE SEQUENCE [LARGE SCALE GENOMIC DNA]</scope>
    <source>
        <strain evidence="2">FGSC 2508 / P0657</strain>
    </source>
</reference>
<accession>F8MK59</accession>
<organism evidence="1 2">
    <name type="scientific">Neurospora tetrasperma (strain FGSC 2508 / ATCC MYA-4615 / P0657)</name>
    <dbReference type="NCBI Taxonomy" id="510951"/>
    <lineage>
        <taxon>Eukaryota</taxon>
        <taxon>Fungi</taxon>
        <taxon>Dikarya</taxon>
        <taxon>Ascomycota</taxon>
        <taxon>Pezizomycotina</taxon>
        <taxon>Sordariomycetes</taxon>
        <taxon>Sordariomycetidae</taxon>
        <taxon>Sordariales</taxon>
        <taxon>Sordariaceae</taxon>
        <taxon>Neurospora</taxon>
    </lineage>
</organism>
<dbReference type="HOGENOM" id="CLU_2134203_0_0_1"/>
<evidence type="ECO:0000313" key="1">
    <source>
        <dbReference type="EMBL" id="EGO58192.1"/>
    </source>
</evidence>
<dbReference type="OrthoDB" id="10383994at2759"/>
<name>F8MK59_NEUT8</name>
<proteinExistence type="predicted"/>
<dbReference type="RefSeq" id="XP_009851248.1">
    <property type="nucleotide sequence ID" value="XM_009852946.1"/>
</dbReference>
<gene>
    <name evidence="1" type="ORF">NEUTE1DRAFT_122474</name>
</gene>
<dbReference type="Proteomes" id="UP000008065">
    <property type="component" value="Unassembled WGS sequence"/>
</dbReference>
<keyword evidence="2" id="KW-1185">Reference proteome</keyword>